<proteinExistence type="predicted"/>
<dbReference type="InterPro" id="IPR000871">
    <property type="entry name" value="Beta-lactam_class-A"/>
</dbReference>
<dbReference type="Gene3D" id="3.40.710.10">
    <property type="entry name" value="DD-peptidase/beta-lactamase superfamily"/>
    <property type="match status" value="1"/>
</dbReference>
<dbReference type="GO" id="GO:0030655">
    <property type="term" value="P:beta-lactam antibiotic catabolic process"/>
    <property type="evidence" value="ECO:0007669"/>
    <property type="project" value="InterPro"/>
</dbReference>
<feature type="domain" description="Beta-lactamase class A catalytic" evidence="1">
    <location>
        <begin position="74"/>
        <end position="275"/>
    </location>
</feature>
<accession>A0A3G2R2E7</accession>
<reference evidence="2 3" key="1">
    <citation type="submission" date="2018-10" db="EMBL/GenBank/DDBJ databases">
        <authorList>
            <person name="Zhang X."/>
        </authorList>
    </citation>
    <scope>NUCLEOTIDE SEQUENCE [LARGE SCALE GENOMIC DNA]</scope>
    <source>
        <strain evidence="2 3">SK-G1</strain>
    </source>
</reference>
<protein>
    <submittedName>
        <fullName evidence="2">Serine hydrolase</fullName>
    </submittedName>
</protein>
<keyword evidence="3" id="KW-1185">Reference proteome</keyword>
<dbReference type="GO" id="GO:0008800">
    <property type="term" value="F:beta-lactamase activity"/>
    <property type="evidence" value="ECO:0007669"/>
    <property type="project" value="InterPro"/>
</dbReference>
<dbReference type="InterPro" id="IPR045155">
    <property type="entry name" value="Beta-lactam_cat"/>
</dbReference>
<dbReference type="GO" id="GO:0046677">
    <property type="term" value="P:response to antibiotic"/>
    <property type="evidence" value="ECO:0007669"/>
    <property type="project" value="InterPro"/>
</dbReference>
<dbReference type="SUPFAM" id="SSF56601">
    <property type="entry name" value="beta-lactamase/transpeptidase-like"/>
    <property type="match status" value="1"/>
</dbReference>
<dbReference type="RefSeq" id="WP_120765172.1">
    <property type="nucleotide sequence ID" value="NZ_CP033169.1"/>
</dbReference>
<dbReference type="AlphaFoldDB" id="A0A3G2R2E7"/>
<dbReference type="InterPro" id="IPR012338">
    <property type="entry name" value="Beta-lactam/transpept-like"/>
</dbReference>
<evidence type="ECO:0000313" key="2">
    <source>
        <dbReference type="EMBL" id="AYO29227.1"/>
    </source>
</evidence>
<dbReference type="Pfam" id="PF13354">
    <property type="entry name" value="Beta-lactamase2"/>
    <property type="match status" value="1"/>
</dbReference>
<organism evidence="2 3">
    <name type="scientific">Biomaibacter acetigenes</name>
    <dbReference type="NCBI Taxonomy" id="2316383"/>
    <lineage>
        <taxon>Bacteria</taxon>
        <taxon>Bacillati</taxon>
        <taxon>Bacillota</taxon>
        <taxon>Clostridia</taxon>
        <taxon>Thermosediminibacterales</taxon>
        <taxon>Tepidanaerobacteraceae</taxon>
        <taxon>Biomaibacter</taxon>
    </lineage>
</organism>
<dbReference type="EMBL" id="CP033169">
    <property type="protein sequence ID" value="AYO29227.1"/>
    <property type="molecule type" value="Genomic_DNA"/>
</dbReference>
<dbReference type="PANTHER" id="PTHR35333">
    <property type="entry name" value="BETA-LACTAMASE"/>
    <property type="match status" value="1"/>
</dbReference>
<name>A0A3G2R2E7_9FIRM</name>
<dbReference type="KEGG" id="bacg:D2962_00180"/>
<sequence>MKRIFKAGVLPVIIVIILTFSAGVLPQMVSYADITSGSKKDGVVSDPNNTTGPDYESLKLELQNYIKDRPGKISVYVKDLNSGKTLELGSDNVYAAASTIKLPLVLYLYELAAEGKIDLNATLTYTQEYYTRGTGILQGEPFGGRYTLRELSRLSIEYSDNVAWKMLLDFIDHDGLTAFEKSLGASATGKIDGLYITTPRDMGRYLEELLAFSKKYPDYGNELLYFMEHSIFKEGIPQDLPDGTLVAHKMGALDDKFHDVGIVFGKRPYIITIFTRDGWEAVSLQTLADISRMVYDFQQNIDNY</sequence>
<evidence type="ECO:0000259" key="1">
    <source>
        <dbReference type="Pfam" id="PF13354"/>
    </source>
</evidence>
<dbReference type="PANTHER" id="PTHR35333:SF3">
    <property type="entry name" value="BETA-LACTAMASE-TYPE TRANSPEPTIDASE FOLD CONTAINING PROTEIN"/>
    <property type="match status" value="1"/>
</dbReference>
<gene>
    <name evidence="2" type="ORF">D2962_00180</name>
</gene>
<evidence type="ECO:0000313" key="3">
    <source>
        <dbReference type="Proteomes" id="UP000280960"/>
    </source>
</evidence>
<dbReference type="Proteomes" id="UP000280960">
    <property type="component" value="Chromosome"/>
</dbReference>
<keyword evidence="2" id="KW-0378">Hydrolase</keyword>